<dbReference type="Pfam" id="PF13318">
    <property type="entry name" value="AtzG-like"/>
    <property type="match status" value="1"/>
</dbReference>
<reference evidence="2 3" key="1">
    <citation type="submission" date="2017-07" db="EMBL/GenBank/DDBJ databases">
        <title>A draft genome sequence of Komagataeibacter sp. T5K1.</title>
        <authorList>
            <person name="Skraban J."/>
            <person name="Cleenwerck I."/>
            <person name="Vandamme P."/>
            <person name="Trcek J."/>
        </authorList>
    </citation>
    <scope>NUCLEOTIDE SEQUENCE [LARGE SCALE GENOMIC DNA]</scope>
    <source>
        <strain evidence="2 3">T5K1</strain>
    </source>
</reference>
<dbReference type="Proteomes" id="UP000247609">
    <property type="component" value="Unassembled WGS sequence"/>
</dbReference>
<gene>
    <name evidence="2" type="ORF">CFR71_03710</name>
</gene>
<dbReference type="AlphaFoldDB" id="A0A318QGM5"/>
<protein>
    <recommendedName>
        <fullName evidence="4">DUF4089 domain-containing protein</fullName>
    </recommendedName>
</protein>
<organism evidence="2 3">
    <name type="scientific">Novacetimonas pomaceti</name>
    <dbReference type="NCBI Taxonomy" id="2021998"/>
    <lineage>
        <taxon>Bacteria</taxon>
        <taxon>Pseudomonadati</taxon>
        <taxon>Pseudomonadota</taxon>
        <taxon>Alphaproteobacteria</taxon>
        <taxon>Acetobacterales</taxon>
        <taxon>Acetobacteraceae</taxon>
        <taxon>Novacetimonas</taxon>
    </lineage>
</organism>
<dbReference type="EMBL" id="NOXG01000002">
    <property type="protein sequence ID" value="PYD76631.1"/>
    <property type="molecule type" value="Genomic_DNA"/>
</dbReference>
<evidence type="ECO:0008006" key="4">
    <source>
        <dbReference type="Google" id="ProtNLM"/>
    </source>
</evidence>
<name>A0A318QGM5_9PROT</name>
<dbReference type="RefSeq" id="WP_110527144.1">
    <property type="nucleotide sequence ID" value="NZ_NOXG01000002.1"/>
</dbReference>
<sequence length="77" mass="7820">MSSPLHDETAPPPSPVVTPGGDGVFPVVQVARCIGLSVPPACMNDVTANAALLQGYADLLNGFALPDTCEPAGEYVP</sequence>
<evidence type="ECO:0000313" key="2">
    <source>
        <dbReference type="EMBL" id="PYD76631.1"/>
    </source>
</evidence>
<comment type="caution">
    <text evidence="2">The sequence shown here is derived from an EMBL/GenBank/DDBJ whole genome shotgun (WGS) entry which is preliminary data.</text>
</comment>
<evidence type="ECO:0000256" key="1">
    <source>
        <dbReference type="SAM" id="MobiDB-lite"/>
    </source>
</evidence>
<accession>A0A318QGM5</accession>
<dbReference type="InterPro" id="IPR025148">
    <property type="entry name" value="AtzG-like"/>
</dbReference>
<evidence type="ECO:0000313" key="3">
    <source>
        <dbReference type="Proteomes" id="UP000247609"/>
    </source>
</evidence>
<proteinExistence type="predicted"/>
<feature type="region of interest" description="Disordered" evidence="1">
    <location>
        <begin position="1"/>
        <end position="21"/>
    </location>
</feature>